<evidence type="ECO:0000313" key="1">
    <source>
        <dbReference type="EMBL" id="KAF9470066.1"/>
    </source>
</evidence>
<name>A0A9P5YJT8_9AGAR</name>
<dbReference type="EMBL" id="MU156343">
    <property type="protein sequence ID" value="KAF9470066.1"/>
    <property type="molecule type" value="Genomic_DNA"/>
</dbReference>
<proteinExistence type="predicted"/>
<dbReference type="AlphaFoldDB" id="A0A9P5YJT8"/>
<organism evidence="1 2">
    <name type="scientific">Pholiota conissans</name>
    <dbReference type="NCBI Taxonomy" id="109636"/>
    <lineage>
        <taxon>Eukaryota</taxon>
        <taxon>Fungi</taxon>
        <taxon>Dikarya</taxon>
        <taxon>Basidiomycota</taxon>
        <taxon>Agaricomycotina</taxon>
        <taxon>Agaricomycetes</taxon>
        <taxon>Agaricomycetidae</taxon>
        <taxon>Agaricales</taxon>
        <taxon>Agaricineae</taxon>
        <taxon>Strophariaceae</taxon>
        <taxon>Pholiota</taxon>
    </lineage>
</organism>
<evidence type="ECO:0000313" key="2">
    <source>
        <dbReference type="Proteomes" id="UP000807469"/>
    </source>
</evidence>
<accession>A0A9P5YJT8</accession>
<dbReference type="OrthoDB" id="3202072at2759"/>
<dbReference type="SUPFAM" id="SSF48695">
    <property type="entry name" value="Multiheme cytochromes"/>
    <property type="match status" value="1"/>
</dbReference>
<reference evidence="1" key="1">
    <citation type="submission" date="2020-11" db="EMBL/GenBank/DDBJ databases">
        <authorList>
            <consortium name="DOE Joint Genome Institute"/>
            <person name="Ahrendt S."/>
            <person name="Riley R."/>
            <person name="Andreopoulos W."/>
            <person name="Labutti K."/>
            <person name="Pangilinan J."/>
            <person name="Ruiz-Duenas F.J."/>
            <person name="Barrasa J.M."/>
            <person name="Sanchez-Garcia M."/>
            <person name="Camarero S."/>
            <person name="Miyauchi S."/>
            <person name="Serrano A."/>
            <person name="Linde D."/>
            <person name="Babiker R."/>
            <person name="Drula E."/>
            <person name="Ayuso-Fernandez I."/>
            <person name="Pacheco R."/>
            <person name="Padilla G."/>
            <person name="Ferreira P."/>
            <person name="Barriuso J."/>
            <person name="Kellner H."/>
            <person name="Castanera R."/>
            <person name="Alfaro M."/>
            <person name="Ramirez L."/>
            <person name="Pisabarro A.G."/>
            <person name="Kuo A."/>
            <person name="Tritt A."/>
            <person name="Lipzen A."/>
            <person name="He G."/>
            <person name="Yan M."/>
            <person name="Ng V."/>
            <person name="Cullen D."/>
            <person name="Martin F."/>
            <person name="Rosso M.-N."/>
            <person name="Henrissat B."/>
            <person name="Hibbett D."/>
            <person name="Martinez A.T."/>
            <person name="Grigoriev I.V."/>
        </authorList>
    </citation>
    <scope>NUCLEOTIDE SEQUENCE</scope>
    <source>
        <strain evidence="1">CIRM-BRFM 674</strain>
    </source>
</reference>
<dbReference type="InterPro" id="IPR036280">
    <property type="entry name" value="Multihaem_cyt_sf"/>
</dbReference>
<dbReference type="Proteomes" id="UP000807469">
    <property type="component" value="Unassembled WGS sequence"/>
</dbReference>
<gene>
    <name evidence="1" type="ORF">BDN70DRAFT_940112</name>
</gene>
<keyword evidence="2" id="KW-1185">Reference proteome</keyword>
<comment type="caution">
    <text evidence="1">The sequence shown here is derived from an EMBL/GenBank/DDBJ whole genome shotgun (WGS) entry which is preliminary data.</text>
</comment>
<protein>
    <submittedName>
        <fullName evidence="1">Uncharacterized protein</fullName>
    </submittedName>
</protein>
<sequence>MFRSTKRAGSTQERRDVKPKKQCVDLPKAYWESLKKHLARLSQDCVACHVLGAEPDVHSINECGALRSLVNAPLGHKAYFDFRKSIRYNPGQKICYLCHIPQGPKDFMHTTFKSNKSSCIYPDVLGPLAFSIFHTPSYKQAAEKSFSTTWDDINQFSEWINGDVHGLHPSNMVAIFTWYAQRTSQKIGTDGEW</sequence>